<evidence type="ECO:0000256" key="3">
    <source>
        <dbReference type="ARBA" id="ARBA00023015"/>
    </source>
</evidence>
<dbReference type="PROSITE" id="PS50110">
    <property type="entry name" value="RESPONSE_REGULATORY"/>
    <property type="match status" value="1"/>
</dbReference>
<evidence type="ECO:0000313" key="9">
    <source>
        <dbReference type="EMBL" id="PJJ29966.1"/>
    </source>
</evidence>
<gene>
    <name evidence="9" type="ORF">H171_3533</name>
</gene>
<dbReference type="OrthoDB" id="9779069at2"/>
<dbReference type="InterPro" id="IPR011006">
    <property type="entry name" value="CheY-like_superfamily"/>
</dbReference>
<dbReference type="InterPro" id="IPR000792">
    <property type="entry name" value="Tscrpt_reg_LuxR_C"/>
</dbReference>
<sequence>MIKVLIAEDFTILCDDLKKQLERDEEIKVIGCASTGKDIVEMALKMDADVILMDIEMESRNAGILAAEHIRDIKHDQKIIYLTVHETEDIIITAMGTGAVDYVVKGGAIENLIEHVKNAHMGKPVMEARIQNTIMNEYKRLQRSERSLLYFINNVSQLTAAERELVKLLLEDRKIKEIAGIRCVEVITVKTQIKSLLRKFGCSRSKEIVSIIRELNLSHLFEEQTFG</sequence>
<accession>A0A2M8Z958</accession>
<evidence type="ECO:0000256" key="2">
    <source>
        <dbReference type="ARBA" id="ARBA00022553"/>
    </source>
</evidence>
<dbReference type="Gene3D" id="3.40.50.2300">
    <property type="match status" value="1"/>
</dbReference>
<evidence type="ECO:0000256" key="1">
    <source>
        <dbReference type="ARBA" id="ARBA00018672"/>
    </source>
</evidence>
<evidence type="ECO:0000256" key="4">
    <source>
        <dbReference type="ARBA" id="ARBA00023125"/>
    </source>
</evidence>
<evidence type="ECO:0000256" key="7">
    <source>
        <dbReference type="PROSITE-ProRule" id="PRU00169"/>
    </source>
</evidence>
<dbReference type="InterPro" id="IPR039420">
    <property type="entry name" value="WalR-like"/>
</dbReference>
<comment type="caution">
    <text evidence="9">The sequence shown here is derived from an EMBL/GenBank/DDBJ whole genome shotgun (WGS) entry which is preliminary data.</text>
</comment>
<dbReference type="SUPFAM" id="SSF46894">
    <property type="entry name" value="C-terminal effector domain of the bipartite response regulators"/>
    <property type="match status" value="1"/>
</dbReference>
<evidence type="ECO:0000259" key="8">
    <source>
        <dbReference type="PROSITE" id="PS50110"/>
    </source>
</evidence>
<keyword evidence="2 7" id="KW-0597">Phosphoprotein</keyword>
<dbReference type="EMBL" id="PGET01000001">
    <property type="protein sequence ID" value="PJJ29966.1"/>
    <property type="molecule type" value="Genomic_DNA"/>
</dbReference>
<name>A0A2M8Z958_9FIRM</name>
<dbReference type="SMART" id="SM00448">
    <property type="entry name" value="REC"/>
    <property type="match status" value="1"/>
</dbReference>
<dbReference type="InterPro" id="IPR016032">
    <property type="entry name" value="Sig_transdc_resp-reg_C-effctor"/>
</dbReference>
<dbReference type="SMART" id="SM00421">
    <property type="entry name" value="HTH_LUXR"/>
    <property type="match status" value="1"/>
</dbReference>
<evidence type="ECO:0000313" key="10">
    <source>
        <dbReference type="Proteomes" id="UP000231092"/>
    </source>
</evidence>
<comment type="function">
    <text evidence="6">May play the central regulatory role in sporulation. It may be an element of the effector pathway responsible for the activation of sporulation genes in response to nutritional stress. Spo0A may act in concert with spo0H (a sigma factor) to control the expression of some genes that are critical to the sporulation process.</text>
</comment>
<feature type="modified residue" description="4-aspartylphosphate" evidence="7">
    <location>
        <position position="54"/>
    </location>
</feature>
<organism evidence="9 10">
    <name type="scientific">[Clostridium] celerecrescens 18A</name>
    <dbReference type="NCBI Taxonomy" id="1286362"/>
    <lineage>
        <taxon>Bacteria</taxon>
        <taxon>Bacillati</taxon>
        <taxon>Bacillota</taxon>
        <taxon>Clostridia</taxon>
        <taxon>Lachnospirales</taxon>
        <taxon>Lachnospiraceae</taxon>
        <taxon>Lacrimispora</taxon>
    </lineage>
</organism>
<dbReference type="PANTHER" id="PTHR43214">
    <property type="entry name" value="TWO-COMPONENT RESPONSE REGULATOR"/>
    <property type="match status" value="1"/>
</dbReference>
<dbReference type="GO" id="GO:0000160">
    <property type="term" value="P:phosphorelay signal transduction system"/>
    <property type="evidence" value="ECO:0007669"/>
    <property type="project" value="InterPro"/>
</dbReference>
<dbReference type="GO" id="GO:0003677">
    <property type="term" value="F:DNA binding"/>
    <property type="evidence" value="ECO:0007669"/>
    <property type="project" value="UniProtKB-KW"/>
</dbReference>
<dbReference type="AlphaFoldDB" id="A0A2M8Z958"/>
<keyword evidence="5" id="KW-0804">Transcription</keyword>
<dbReference type="CDD" id="cd17535">
    <property type="entry name" value="REC_NarL-like"/>
    <property type="match status" value="1"/>
</dbReference>
<dbReference type="Proteomes" id="UP000231092">
    <property type="component" value="Unassembled WGS sequence"/>
</dbReference>
<dbReference type="InterPro" id="IPR001789">
    <property type="entry name" value="Sig_transdc_resp-reg_receiver"/>
</dbReference>
<dbReference type="GO" id="GO:0006355">
    <property type="term" value="P:regulation of DNA-templated transcription"/>
    <property type="evidence" value="ECO:0007669"/>
    <property type="project" value="InterPro"/>
</dbReference>
<evidence type="ECO:0000256" key="5">
    <source>
        <dbReference type="ARBA" id="ARBA00023163"/>
    </source>
</evidence>
<evidence type="ECO:0000256" key="6">
    <source>
        <dbReference type="ARBA" id="ARBA00024867"/>
    </source>
</evidence>
<keyword evidence="4" id="KW-0238">DNA-binding</keyword>
<reference evidence="9 10" key="1">
    <citation type="submission" date="2017-11" db="EMBL/GenBank/DDBJ databases">
        <title>Understudied soil microbes with underappreciated capabilities: Untangling the Clostridium saccharolyticum group.</title>
        <authorList>
            <person name="Leschine S."/>
        </authorList>
    </citation>
    <scope>NUCLEOTIDE SEQUENCE [LARGE SCALE GENOMIC DNA]</scope>
    <source>
        <strain evidence="9 10">18A</strain>
    </source>
</reference>
<dbReference type="SUPFAM" id="SSF52172">
    <property type="entry name" value="CheY-like"/>
    <property type="match status" value="1"/>
</dbReference>
<keyword evidence="3" id="KW-0805">Transcription regulation</keyword>
<protein>
    <recommendedName>
        <fullName evidence="1">Stage 0 sporulation protein A homolog</fullName>
    </recommendedName>
</protein>
<dbReference type="Pfam" id="PF00072">
    <property type="entry name" value="Response_reg"/>
    <property type="match status" value="1"/>
</dbReference>
<dbReference type="RefSeq" id="WP_100306277.1">
    <property type="nucleotide sequence ID" value="NZ_PGET01000001.1"/>
</dbReference>
<feature type="domain" description="Response regulatory" evidence="8">
    <location>
        <begin position="3"/>
        <end position="120"/>
    </location>
</feature>
<proteinExistence type="predicted"/>
<dbReference type="InterPro" id="IPR058245">
    <property type="entry name" value="NreC/VraR/RcsB-like_REC"/>
</dbReference>